<evidence type="ECO:0000313" key="4">
    <source>
        <dbReference type="Proteomes" id="UP000011519"/>
    </source>
</evidence>
<dbReference type="STRING" id="1227493.C483_04514"/>
<name>M0A7P1_9EURY</name>
<evidence type="ECO:0000256" key="1">
    <source>
        <dbReference type="SAM" id="MobiDB-lite"/>
    </source>
</evidence>
<keyword evidence="2" id="KW-1133">Transmembrane helix</keyword>
<evidence type="ECO:0000313" key="3">
    <source>
        <dbReference type="EMBL" id="ELY93912.1"/>
    </source>
</evidence>
<gene>
    <name evidence="3" type="ORF">C483_04514</name>
</gene>
<reference evidence="3 4" key="1">
    <citation type="journal article" date="2014" name="PLoS Genet.">
        <title>Phylogenetically driven sequencing of extremely halophilic archaea reveals strategies for static and dynamic osmo-response.</title>
        <authorList>
            <person name="Becker E.A."/>
            <person name="Seitzer P.M."/>
            <person name="Tritt A."/>
            <person name="Larsen D."/>
            <person name="Krusor M."/>
            <person name="Yao A.I."/>
            <person name="Wu D."/>
            <person name="Madern D."/>
            <person name="Eisen J.A."/>
            <person name="Darling A.E."/>
            <person name="Facciotti M.T."/>
        </authorList>
    </citation>
    <scope>NUCLEOTIDE SEQUENCE [LARGE SCALE GENOMIC DNA]</scope>
    <source>
        <strain evidence="3 4">JCM 10989</strain>
    </source>
</reference>
<dbReference type="PATRIC" id="fig|1227493.4.peg.867"/>
<feature type="region of interest" description="Disordered" evidence="1">
    <location>
        <begin position="90"/>
        <end position="111"/>
    </location>
</feature>
<comment type="caution">
    <text evidence="3">The sequence shown here is derived from an EMBL/GenBank/DDBJ whole genome shotgun (WGS) entry which is preliminary data.</text>
</comment>
<dbReference type="AlphaFoldDB" id="M0A7P1"/>
<feature type="compositionally biased region" description="Acidic residues" evidence="1">
    <location>
        <begin position="95"/>
        <end position="111"/>
    </location>
</feature>
<dbReference type="Proteomes" id="UP000011519">
    <property type="component" value="Unassembled WGS sequence"/>
</dbReference>
<dbReference type="EMBL" id="AOIM01000013">
    <property type="protein sequence ID" value="ELY93912.1"/>
    <property type="molecule type" value="Genomic_DNA"/>
</dbReference>
<dbReference type="RefSeq" id="WP_006652149.1">
    <property type="nucleotide sequence ID" value="NZ_AOIM01000013.1"/>
</dbReference>
<accession>M0A7P1</accession>
<keyword evidence="2" id="KW-0812">Transmembrane</keyword>
<sequence>MGDVKFTVIELYVDGEQVGPRSIGSLLPFGTVTDDEQAELAEAAQEEEGVLESDADADTETDDDDSGSSLIGALIALALLVAAGVAVKKYRGGDDEPPEYEPETEPDVVVD</sequence>
<keyword evidence="2" id="KW-0472">Membrane</keyword>
<protein>
    <submittedName>
        <fullName evidence="3">Uncharacterized protein</fullName>
    </submittedName>
</protein>
<feature type="transmembrane region" description="Helical" evidence="2">
    <location>
        <begin position="69"/>
        <end position="87"/>
    </location>
</feature>
<evidence type="ECO:0000256" key="2">
    <source>
        <dbReference type="SAM" id="Phobius"/>
    </source>
</evidence>
<organism evidence="3 4">
    <name type="scientific">Natrialba hulunbeirensis JCM 10989</name>
    <dbReference type="NCBI Taxonomy" id="1227493"/>
    <lineage>
        <taxon>Archaea</taxon>
        <taxon>Methanobacteriati</taxon>
        <taxon>Methanobacteriota</taxon>
        <taxon>Stenosarchaea group</taxon>
        <taxon>Halobacteria</taxon>
        <taxon>Halobacteriales</taxon>
        <taxon>Natrialbaceae</taxon>
        <taxon>Natrialba</taxon>
    </lineage>
</organism>
<proteinExistence type="predicted"/>
<dbReference type="OrthoDB" id="170888at2157"/>
<feature type="compositionally biased region" description="Acidic residues" evidence="1">
    <location>
        <begin position="41"/>
        <end position="66"/>
    </location>
</feature>
<keyword evidence="4" id="KW-1185">Reference proteome</keyword>
<feature type="region of interest" description="Disordered" evidence="1">
    <location>
        <begin position="41"/>
        <end position="67"/>
    </location>
</feature>